<keyword evidence="7" id="KW-0325">Glycoprotein</keyword>
<dbReference type="GO" id="GO:0035025">
    <property type="term" value="P:positive regulation of Rho protein signal transduction"/>
    <property type="evidence" value="ECO:0007669"/>
    <property type="project" value="TreeGrafter"/>
</dbReference>
<feature type="transmembrane region" description="Helical" evidence="10">
    <location>
        <begin position="148"/>
        <end position="169"/>
    </location>
</feature>
<dbReference type="GO" id="GO:0005886">
    <property type="term" value="C:plasma membrane"/>
    <property type="evidence" value="ECO:0007669"/>
    <property type="project" value="TreeGrafter"/>
</dbReference>
<evidence type="ECO:0000256" key="7">
    <source>
        <dbReference type="ARBA" id="ARBA00023180"/>
    </source>
</evidence>
<keyword evidence="5 10" id="KW-0472">Membrane</keyword>
<dbReference type="PRINTS" id="PR00237">
    <property type="entry name" value="GPCRRHODOPSN"/>
</dbReference>
<keyword evidence="6 9" id="KW-0675">Receptor</keyword>
<comment type="subcellular location">
    <subcellularLocation>
        <location evidence="1">Membrane</location>
        <topology evidence="1">Multi-pass membrane protein</topology>
    </subcellularLocation>
</comment>
<evidence type="ECO:0000256" key="9">
    <source>
        <dbReference type="RuleBase" id="RU000688"/>
    </source>
</evidence>
<evidence type="ECO:0000256" key="4">
    <source>
        <dbReference type="ARBA" id="ARBA00023040"/>
    </source>
</evidence>
<feature type="transmembrane region" description="Helical" evidence="10">
    <location>
        <begin position="20"/>
        <end position="42"/>
    </location>
</feature>
<comment type="similarity">
    <text evidence="9">Belongs to the G-protein coupled receptor 1 family.</text>
</comment>
<evidence type="ECO:0000256" key="3">
    <source>
        <dbReference type="ARBA" id="ARBA00022989"/>
    </source>
</evidence>
<dbReference type="OMA" id="CVSFERY"/>
<dbReference type="PANTHER" id="PTHR24232:SF85">
    <property type="entry name" value="G-PROTEIN COUPLED RECEPTOR 4"/>
    <property type="match status" value="1"/>
</dbReference>
<evidence type="ECO:0000256" key="2">
    <source>
        <dbReference type="ARBA" id="ARBA00022692"/>
    </source>
</evidence>
<keyword evidence="4 9" id="KW-0297">G-protein coupled receptor</keyword>
<dbReference type="Ensembl" id="ENSCVAT00000018654.1">
    <property type="protein sequence ID" value="ENSCVAP00000027540.1"/>
    <property type="gene ID" value="ENSCVAG00000013924.1"/>
</dbReference>
<reference evidence="12" key="2">
    <citation type="submission" date="2025-09" db="UniProtKB">
        <authorList>
            <consortium name="Ensembl"/>
        </authorList>
    </citation>
    <scope>IDENTIFICATION</scope>
</reference>
<dbReference type="GO" id="GO:0007200">
    <property type="term" value="P:phospholipase C-activating G protein-coupled receptor signaling pathway"/>
    <property type="evidence" value="ECO:0007669"/>
    <property type="project" value="TreeGrafter"/>
</dbReference>
<feature type="transmembrane region" description="Helical" evidence="10">
    <location>
        <begin position="122"/>
        <end position="142"/>
    </location>
</feature>
<dbReference type="GeneTree" id="ENSGT00940000164014"/>
<evidence type="ECO:0000256" key="5">
    <source>
        <dbReference type="ARBA" id="ARBA00023136"/>
    </source>
</evidence>
<dbReference type="InterPro" id="IPR000276">
    <property type="entry name" value="GPCR_Rhodpsn"/>
</dbReference>
<dbReference type="InterPro" id="IPR017452">
    <property type="entry name" value="GPCR_Rhodpsn_7TM"/>
</dbReference>
<dbReference type="AlphaFoldDB" id="A0A3Q2GJL3"/>
<feature type="transmembrane region" description="Helical" evidence="10">
    <location>
        <begin position="189"/>
        <end position="212"/>
    </location>
</feature>
<evidence type="ECO:0000256" key="8">
    <source>
        <dbReference type="ARBA" id="ARBA00023224"/>
    </source>
</evidence>
<feature type="transmembrane region" description="Helical" evidence="10">
    <location>
        <begin position="218"/>
        <end position="241"/>
    </location>
</feature>
<reference evidence="12" key="1">
    <citation type="submission" date="2025-08" db="UniProtKB">
        <authorList>
            <consortium name="Ensembl"/>
        </authorList>
    </citation>
    <scope>IDENTIFICATION</scope>
</reference>
<name>A0A3Q2GJL3_CYPVA</name>
<dbReference type="SUPFAM" id="SSF81321">
    <property type="entry name" value="Family A G protein-coupled receptor-like"/>
    <property type="match status" value="1"/>
</dbReference>
<dbReference type="GO" id="GO:0004930">
    <property type="term" value="F:G protein-coupled receptor activity"/>
    <property type="evidence" value="ECO:0007669"/>
    <property type="project" value="UniProtKB-KW"/>
</dbReference>
<dbReference type="Proteomes" id="UP000265020">
    <property type="component" value="Unassembled WGS sequence"/>
</dbReference>
<proteinExistence type="inferred from homology"/>
<protein>
    <recommendedName>
        <fullName evidence="11">G-protein coupled receptors family 1 profile domain-containing protein</fullName>
    </recommendedName>
</protein>
<evidence type="ECO:0000313" key="12">
    <source>
        <dbReference type="Ensembl" id="ENSCVAP00000027540.1"/>
    </source>
</evidence>
<evidence type="ECO:0000259" key="11">
    <source>
        <dbReference type="PROSITE" id="PS50262"/>
    </source>
</evidence>
<keyword evidence="2 9" id="KW-0812">Transmembrane</keyword>
<keyword evidence="13" id="KW-1185">Reference proteome</keyword>
<evidence type="ECO:0000313" key="13">
    <source>
        <dbReference type="Proteomes" id="UP000265020"/>
    </source>
</evidence>
<feature type="domain" description="G-protein coupled receptors family 1 profile" evidence="11">
    <location>
        <begin position="91"/>
        <end position="241"/>
    </location>
</feature>
<evidence type="ECO:0000256" key="10">
    <source>
        <dbReference type="SAM" id="Phobius"/>
    </source>
</evidence>
<dbReference type="PANTHER" id="PTHR24232">
    <property type="entry name" value="G-PROTEIN COUPLED RECEPTOR"/>
    <property type="match status" value="1"/>
</dbReference>
<feature type="transmembrane region" description="Helical" evidence="10">
    <location>
        <begin position="79"/>
        <end position="101"/>
    </location>
</feature>
<dbReference type="PROSITE" id="PS50262">
    <property type="entry name" value="G_PROTEIN_RECEP_F1_2"/>
    <property type="match status" value="1"/>
</dbReference>
<evidence type="ECO:0000256" key="6">
    <source>
        <dbReference type="ARBA" id="ARBA00023170"/>
    </source>
</evidence>
<evidence type="ECO:0000256" key="1">
    <source>
        <dbReference type="ARBA" id="ARBA00004141"/>
    </source>
</evidence>
<dbReference type="Gene3D" id="1.20.1070.10">
    <property type="entry name" value="Rhodopsin 7-helix transmembrane proteins"/>
    <property type="match status" value="1"/>
</dbReference>
<dbReference type="PROSITE" id="PS00237">
    <property type="entry name" value="G_PROTEIN_RECEP_F1_1"/>
    <property type="match status" value="1"/>
</dbReference>
<sequence length="279" mass="32027">RKLTSSSEMLNLFCFHVENLFLLIYSYFIGMLTFLLNIFLSFLQFKKDQGASVYVMNLFISDLIQLCSRIPMSVSGDEIIPGLFLVWGLLVSVGFMICISVERYMVIAKPLWYKFRRNIKTSASVCILVWILPLPVMLLIYFIPNNEIYKYIIVIFLLFPFPLFIAFLVGTIKALSGAHSVPADEKRRIVTILVVVLLLYTLLFLPIIIWYLIENNLILLIVIIVCIYLSPLADTIFYMLIRKSILDKFLASLCFCKMSSNQEMSSMDSDKTIAPAETV</sequence>
<keyword evidence="3 10" id="KW-1133">Transmembrane helix</keyword>
<organism evidence="12 13">
    <name type="scientific">Cyprinodon variegatus</name>
    <name type="common">Sheepshead minnow</name>
    <dbReference type="NCBI Taxonomy" id="28743"/>
    <lineage>
        <taxon>Eukaryota</taxon>
        <taxon>Metazoa</taxon>
        <taxon>Chordata</taxon>
        <taxon>Craniata</taxon>
        <taxon>Vertebrata</taxon>
        <taxon>Euteleostomi</taxon>
        <taxon>Actinopterygii</taxon>
        <taxon>Neopterygii</taxon>
        <taxon>Teleostei</taxon>
        <taxon>Neoteleostei</taxon>
        <taxon>Acanthomorphata</taxon>
        <taxon>Ovalentaria</taxon>
        <taxon>Atherinomorphae</taxon>
        <taxon>Cyprinodontiformes</taxon>
        <taxon>Cyprinodontidae</taxon>
        <taxon>Cyprinodon</taxon>
    </lineage>
</organism>
<keyword evidence="8 9" id="KW-0807">Transducer</keyword>
<accession>A0A3Q2GJL3</accession>